<evidence type="ECO:0000313" key="6">
    <source>
        <dbReference type="Proteomes" id="UP001610446"/>
    </source>
</evidence>
<evidence type="ECO:0000256" key="1">
    <source>
        <dbReference type="ARBA" id="ARBA00004127"/>
    </source>
</evidence>
<evidence type="ECO:0000259" key="4">
    <source>
        <dbReference type="Pfam" id="PF00122"/>
    </source>
</evidence>
<dbReference type="InterPro" id="IPR023299">
    <property type="entry name" value="ATPase_P-typ_cyto_dom_N"/>
</dbReference>
<dbReference type="Pfam" id="PF00122">
    <property type="entry name" value="E1-E2_ATPase"/>
    <property type="match status" value="1"/>
</dbReference>
<dbReference type="EMBL" id="JBFXLU010000074">
    <property type="protein sequence ID" value="KAL2845202.1"/>
    <property type="molecule type" value="Genomic_DNA"/>
</dbReference>
<dbReference type="InterPro" id="IPR008250">
    <property type="entry name" value="ATPase_P-typ_transduc_dom_A_sf"/>
</dbReference>
<dbReference type="Gene3D" id="3.40.1110.10">
    <property type="entry name" value="Calcium-transporting ATPase, cytoplasmic domain N"/>
    <property type="match status" value="1"/>
</dbReference>
<feature type="domain" description="P-type ATPase A" evidence="4">
    <location>
        <begin position="239"/>
        <end position="352"/>
    </location>
</feature>
<comment type="subcellular location">
    <subcellularLocation>
        <location evidence="1">Endomembrane system</location>
        <topology evidence="1">Multi-pass membrane protein</topology>
    </subcellularLocation>
</comment>
<keyword evidence="2" id="KW-0460">Magnesium</keyword>
<reference evidence="5 6" key="1">
    <citation type="submission" date="2024-07" db="EMBL/GenBank/DDBJ databases">
        <title>Section-level genome sequencing and comparative genomics of Aspergillus sections Usti and Cavernicolus.</title>
        <authorList>
            <consortium name="Lawrence Berkeley National Laboratory"/>
            <person name="Nybo J.L."/>
            <person name="Vesth T.C."/>
            <person name="Theobald S."/>
            <person name="Frisvad J.C."/>
            <person name="Larsen T.O."/>
            <person name="Kjaerboelling I."/>
            <person name="Rothschild-Mancinelli K."/>
            <person name="Lyhne E.K."/>
            <person name="Kogle M.E."/>
            <person name="Barry K."/>
            <person name="Clum A."/>
            <person name="Na H."/>
            <person name="Ledsgaard L."/>
            <person name="Lin J."/>
            <person name="Lipzen A."/>
            <person name="Kuo A."/>
            <person name="Riley R."/>
            <person name="Mondo S."/>
            <person name="Labutti K."/>
            <person name="Haridas S."/>
            <person name="Pangalinan J."/>
            <person name="Salamov A.A."/>
            <person name="Simmons B.A."/>
            <person name="Magnuson J.K."/>
            <person name="Chen J."/>
            <person name="Drula E."/>
            <person name="Henrissat B."/>
            <person name="Wiebenga A."/>
            <person name="Lubbers R.J."/>
            <person name="Gomes A.C."/>
            <person name="Makela M.R."/>
            <person name="Stajich J."/>
            <person name="Grigoriev I.V."/>
            <person name="Mortensen U.H."/>
            <person name="De Vries R.P."/>
            <person name="Baker S.E."/>
            <person name="Andersen M.R."/>
        </authorList>
    </citation>
    <scope>NUCLEOTIDE SEQUENCE [LARGE SCALE GENOMIC DNA]</scope>
    <source>
        <strain evidence="5 6">CBS 123904</strain>
    </source>
</reference>
<protein>
    <submittedName>
        <fullName evidence="5">E1-E2 ATPase-domain-containing protein</fullName>
    </submittedName>
</protein>
<keyword evidence="3" id="KW-0812">Transmembrane</keyword>
<dbReference type="InterPro" id="IPR021109">
    <property type="entry name" value="Peptidase_aspartic_dom_sf"/>
</dbReference>
<feature type="transmembrane region" description="Helical" evidence="3">
    <location>
        <begin position="370"/>
        <end position="389"/>
    </location>
</feature>
<dbReference type="PANTHER" id="PTHR24093">
    <property type="entry name" value="CATION TRANSPORTING ATPASE"/>
    <property type="match status" value="1"/>
</dbReference>
<feature type="transmembrane region" description="Helical" evidence="3">
    <location>
        <begin position="202"/>
        <end position="221"/>
    </location>
</feature>
<dbReference type="PANTHER" id="PTHR24093:SF369">
    <property type="entry name" value="CALCIUM-TRANSPORTING ATPASE"/>
    <property type="match status" value="1"/>
</dbReference>
<dbReference type="InterPro" id="IPR059000">
    <property type="entry name" value="ATPase_P-type_domA"/>
</dbReference>
<dbReference type="InterPro" id="IPR023298">
    <property type="entry name" value="ATPase_P-typ_TM_dom_sf"/>
</dbReference>
<dbReference type="Gene3D" id="1.20.1110.10">
    <property type="entry name" value="Calcium-transporting ATPase, transmembrane domain"/>
    <property type="match status" value="1"/>
</dbReference>
<sequence>MTVVTGTFGLNHFDNKNQTCNNSAVFANNMAPEHKQMIIESVAINSTAFEGKENGTSEFIGSKTETALLEFARDVLGMASLAKERANASIIQPMPFDSSRKCIGAVNRLSNGTYRSLVKGACLMGGAALSKWACTTTQSAGDALYSDRKRVFGHNILPERRRKSLFHYTPVACENKMLWLLTIAAVILIAFGFQDSEGWERFGGVGILLAVSMVVLVSATFDMHEERRWKRLNKRKEDRLVKAVRSGKTTMISVHEILVGDVIHLEPGDVVPVDGIFINGHGVKCDESSATGESDPLRKVPAHEVYRAIEERHIRGKMDPFIISGAKVLEGVGTFLVTSVGPYSSYGRIMMSLREDDDVRTRDRWKDAALCMRILGLSLSAGLMLFAMIEATFHAWRDGAIDITKDIGRDCCHTFIGGLLIFYGLWTLPSDTKHVFDFAPRIVPIWDTYMSKASIFDRMGLLAKSGLNGHCKSWGDLLSLFQSKQKDCNGSPLTLPARHRRSRFVLPLRIAGAEIDALPDTGADENAISSACARLLGLKVERDAEGYGSSGTIFRLANGRVVKSCGVVSAPLSFSKGNNNKQKNLKAPVVFRVFNTLAVPMILGRKFLKDTETLTRYTNRLKKETTAPFGSSAIPRILHMNIAKERMLCYVNGVPVYANADTGAEMNLASPQWAKRHGGADIEKPRPGYEEVMLADGSRARILGQFNARFQVSGDPKAKRKGRSRTSTRQFFILDGLTSDVLLCQDLLFDVRAFQKQQKSFVVLSSPTAGSFSDVNFVAWLSKREKRLLGFFFKSRKNSNKNPDTETEADQSEAAFRAKVDEDDAREQHTHKYAKIAICQLLEPGRSMRLEAETRRHHRYLEDRAKREREHYAAAVARRDTVSSC</sequence>
<dbReference type="Gene3D" id="2.40.70.10">
    <property type="entry name" value="Acid Proteases"/>
    <property type="match status" value="2"/>
</dbReference>
<gene>
    <name evidence="5" type="ORF">BJY01DRAFT_214392</name>
</gene>
<dbReference type="SUPFAM" id="SSF81665">
    <property type="entry name" value="Calcium ATPase, transmembrane domain M"/>
    <property type="match status" value="1"/>
</dbReference>
<name>A0ABR4K1S7_9EURO</name>
<keyword evidence="6" id="KW-1185">Reference proteome</keyword>
<dbReference type="CDD" id="cd00303">
    <property type="entry name" value="retropepsin_like"/>
    <property type="match status" value="2"/>
</dbReference>
<accession>A0ABR4K1S7</accession>
<dbReference type="Pfam" id="PF13246">
    <property type="entry name" value="Cation_ATPase"/>
    <property type="match status" value="1"/>
</dbReference>
<evidence type="ECO:0000256" key="3">
    <source>
        <dbReference type="SAM" id="Phobius"/>
    </source>
</evidence>
<evidence type="ECO:0000256" key="2">
    <source>
        <dbReference type="ARBA" id="ARBA00022842"/>
    </source>
</evidence>
<dbReference type="SUPFAM" id="SSF81660">
    <property type="entry name" value="Metal cation-transporting ATPase, ATP-binding domain N"/>
    <property type="match status" value="1"/>
</dbReference>
<dbReference type="SUPFAM" id="SSF50630">
    <property type="entry name" value="Acid proteases"/>
    <property type="match status" value="1"/>
</dbReference>
<dbReference type="SUPFAM" id="SSF81653">
    <property type="entry name" value="Calcium ATPase, transduction domain A"/>
    <property type="match status" value="1"/>
</dbReference>
<feature type="transmembrane region" description="Helical" evidence="3">
    <location>
        <begin position="177"/>
        <end position="196"/>
    </location>
</feature>
<keyword evidence="3" id="KW-0472">Membrane</keyword>
<dbReference type="Proteomes" id="UP001610446">
    <property type="component" value="Unassembled WGS sequence"/>
</dbReference>
<proteinExistence type="predicted"/>
<dbReference type="Pfam" id="PF13650">
    <property type="entry name" value="Asp_protease_2"/>
    <property type="match status" value="1"/>
</dbReference>
<dbReference type="Gene3D" id="2.70.150.10">
    <property type="entry name" value="Calcium-transporting ATPase, cytoplasmic transduction domain A"/>
    <property type="match status" value="1"/>
</dbReference>
<comment type="caution">
    <text evidence="5">The sequence shown here is derived from an EMBL/GenBank/DDBJ whole genome shotgun (WGS) entry which is preliminary data.</text>
</comment>
<keyword evidence="3" id="KW-1133">Transmembrane helix</keyword>
<organism evidence="5 6">
    <name type="scientific">Aspergillus pseudoustus</name>
    <dbReference type="NCBI Taxonomy" id="1810923"/>
    <lineage>
        <taxon>Eukaryota</taxon>
        <taxon>Fungi</taxon>
        <taxon>Dikarya</taxon>
        <taxon>Ascomycota</taxon>
        <taxon>Pezizomycotina</taxon>
        <taxon>Eurotiomycetes</taxon>
        <taxon>Eurotiomycetidae</taxon>
        <taxon>Eurotiales</taxon>
        <taxon>Aspergillaceae</taxon>
        <taxon>Aspergillus</taxon>
        <taxon>Aspergillus subgen. Nidulantes</taxon>
    </lineage>
</organism>
<evidence type="ECO:0000313" key="5">
    <source>
        <dbReference type="EMBL" id="KAL2845202.1"/>
    </source>
</evidence>